<accession>A0ACC6Q849</accession>
<sequence>MSKKQHRGALARLGAAVPHCFPLPTSESLPPRSMPRWAMDTAASPCPGSVRGRISDRDKLLRLLAYAEEVVGKLLPDEPREHVMEAYYGALRATDQKLSTGR</sequence>
<dbReference type="EMBL" id="JBBKAJ010000022">
    <property type="protein sequence ID" value="MEJ8639745.1"/>
    <property type="molecule type" value="Genomic_DNA"/>
</dbReference>
<evidence type="ECO:0000313" key="2">
    <source>
        <dbReference type="Proteomes" id="UP001377168"/>
    </source>
</evidence>
<comment type="caution">
    <text evidence="1">The sequence shown here is derived from an EMBL/GenBank/DDBJ whole genome shotgun (WGS) entry which is preliminary data.</text>
</comment>
<dbReference type="Proteomes" id="UP001377168">
    <property type="component" value="Unassembled WGS sequence"/>
</dbReference>
<name>A0ACC6Q849_9ACTN</name>
<reference evidence="1" key="1">
    <citation type="submission" date="2024-03" db="EMBL/GenBank/DDBJ databases">
        <title>Novel Streptomyces species of biotechnological and ecological value are a feature of Machair soil.</title>
        <authorList>
            <person name="Prole J.R."/>
            <person name="Goodfellow M."/>
            <person name="Allenby N."/>
            <person name="Ward A.C."/>
        </authorList>
    </citation>
    <scope>NUCLEOTIDE SEQUENCE</scope>
    <source>
        <strain evidence="1">MS2.AVA.5</strain>
    </source>
</reference>
<protein>
    <submittedName>
        <fullName evidence="1">Uncharacterized protein</fullName>
    </submittedName>
</protein>
<proteinExistence type="predicted"/>
<organism evidence="1 2">
    <name type="scientific">Streptomyces achmelvichensis</name>
    <dbReference type="NCBI Taxonomy" id="3134111"/>
    <lineage>
        <taxon>Bacteria</taxon>
        <taxon>Bacillati</taxon>
        <taxon>Actinomycetota</taxon>
        <taxon>Actinomycetes</taxon>
        <taxon>Kitasatosporales</taxon>
        <taxon>Streptomycetaceae</taxon>
        <taxon>Streptomyces</taxon>
    </lineage>
</organism>
<evidence type="ECO:0000313" key="1">
    <source>
        <dbReference type="EMBL" id="MEJ8639745.1"/>
    </source>
</evidence>
<keyword evidence="2" id="KW-1185">Reference proteome</keyword>
<gene>
    <name evidence="1" type="ORF">WKI67_41070</name>
</gene>